<keyword evidence="4" id="KW-1185">Reference proteome</keyword>
<accession>A0ABT1YU44</accession>
<keyword evidence="1" id="KW-0378">Hydrolase</keyword>
<dbReference type="Proteomes" id="UP001300012">
    <property type="component" value="Unassembled WGS sequence"/>
</dbReference>
<proteinExistence type="predicted"/>
<dbReference type="Pfam" id="PF00326">
    <property type="entry name" value="Peptidase_S9"/>
    <property type="match status" value="1"/>
</dbReference>
<dbReference type="PANTHER" id="PTHR42776">
    <property type="entry name" value="SERINE PEPTIDASE S9 FAMILY MEMBER"/>
    <property type="match status" value="1"/>
</dbReference>
<reference evidence="3 4" key="1">
    <citation type="submission" date="2022-08" db="EMBL/GenBank/DDBJ databases">
        <title>Paenibacillus endoradicis sp. nov., Paenibacillus radicibacter sp. nov and Paenibacillus pararadicis sp. nov., three cold-adapted plant growth-promoting bacteria isolated from root of Larix gmelinii in Great Khingan.</title>
        <authorList>
            <person name="Xue H."/>
        </authorList>
    </citation>
    <scope>NUCLEOTIDE SEQUENCE [LARGE SCALE GENOMIC DNA]</scope>
    <source>
        <strain evidence="3 4">N5-1-1-5</strain>
    </source>
</reference>
<evidence type="ECO:0000259" key="2">
    <source>
        <dbReference type="Pfam" id="PF00326"/>
    </source>
</evidence>
<dbReference type="Gene3D" id="3.40.50.1820">
    <property type="entry name" value="alpha/beta hydrolase"/>
    <property type="match status" value="1"/>
</dbReference>
<evidence type="ECO:0000256" key="1">
    <source>
        <dbReference type="ARBA" id="ARBA00022801"/>
    </source>
</evidence>
<protein>
    <submittedName>
        <fullName evidence="3">Prolyl oligopeptidase family serine peptidase</fullName>
    </submittedName>
</protein>
<evidence type="ECO:0000313" key="3">
    <source>
        <dbReference type="EMBL" id="MCR8636706.1"/>
    </source>
</evidence>
<dbReference type="EMBL" id="JANQBD010000051">
    <property type="protein sequence ID" value="MCR8636706.1"/>
    <property type="molecule type" value="Genomic_DNA"/>
</dbReference>
<dbReference type="PANTHER" id="PTHR42776:SF27">
    <property type="entry name" value="DIPEPTIDYL PEPTIDASE FAMILY MEMBER 6"/>
    <property type="match status" value="1"/>
</dbReference>
<feature type="domain" description="Peptidase S9 prolyl oligopeptidase catalytic" evidence="2">
    <location>
        <begin position="1"/>
        <end position="64"/>
    </location>
</feature>
<dbReference type="SUPFAM" id="SSF53474">
    <property type="entry name" value="alpha/beta-Hydrolases"/>
    <property type="match status" value="1"/>
</dbReference>
<gene>
    <name evidence="3" type="ORF">NV381_36650</name>
</gene>
<comment type="caution">
    <text evidence="3">The sequence shown here is derived from an EMBL/GenBank/DDBJ whole genome shotgun (WGS) entry which is preliminary data.</text>
</comment>
<organism evidence="3 4">
    <name type="scientific">Paenibacillus radicis</name>
    <name type="common">ex Xue et al. 2023</name>
    <dbReference type="NCBI Taxonomy" id="2972489"/>
    <lineage>
        <taxon>Bacteria</taxon>
        <taxon>Bacillati</taxon>
        <taxon>Bacillota</taxon>
        <taxon>Bacilli</taxon>
        <taxon>Bacillales</taxon>
        <taxon>Paenibacillaceae</taxon>
        <taxon>Paenibacillus</taxon>
    </lineage>
</organism>
<dbReference type="InterPro" id="IPR001375">
    <property type="entry name" value="Peptidase_S9_cat"/>
</dbReference>
<evidence type="ECO:0000313" key="4">
    <source>
        <dbReference type="Proteomes" id="UP001300012"/>
    </source>
</evidence>
<sequence>MHGENDLRCPIEQAEQLYVALKSLNKQTQFVRFPKANHAMLRNGTPSLRVERLNKISEWFEKYMF</sequence>
<name>A0ABT1YU44_9BACL</name>
<dbReference type="InterPro" id="IPR029058">
    <property type="entry name" value="AB_hydrolase_fold"/>
</dbReference>